<comment type="caution">
    <text evidence="2">The sequence shown here is derived from an EMBL/GenBank/DDBJ whole genome shotgun (WGS) entry which is preliminary data.</text>
</comment>
<gene>
    <name evidence="2" type="ORF">QQX98_007263</name>
</gene>
<protein>
    <submittedName>
        <fullName evidence="2">Uncharacterized protein</fullName>
    </submittedName>
</protein>
<evidence type="ECO:0000313" key="2">
    <source>
        <dbReference type="EMBL" id="KAK7413846.1"/>
    </source>
</evidence>
<reference evidence="2 3" key="1">
    <citation type="journal article" date="2025" name="Microbiol. Resour. Announc.">
        <title>Draft genome sequences for Neonectria magnoliae and Neonectria punicea, canker pathogens of Liriodendron tulipifera and Acer saccharum in West Virginia.</title>
        <authorList>
            <person name="Petronek H.M."/>
            <person name="Kasson M.T."/>
            <person name="Metheny A.M."/>
            <person name="Stauder C.M."/>
            <person name="Lovett B."/>
            <person name="Lynch S.C."/>
            <person name="Garnas J.R."/>
            <person name="Kasson L.R."/>
            <person name="Stajich J.E."/>
        </authorList>
    </citation>
    <scope>NUCLEOTIDE SEQUENCE [LARGE SCALE GENOMIC DNA]</scope>
    <source>
        <strain evidence="2 3">NRRL 64653</strain>
    </source>
</reference>
<dbReference type="EMBL" id="JAZAVJ010000117">
    <property type="protein sequence ID" value="KAK7413846.1"/>
    <property type="molecule type" value="Genomic_DNA"/>
</dbReference>
<proteinExistence type="predicted"/>
<feature type="compositionally biased region" description="Polar residues" evidence="1">
    <location>
        <begin position="242"/>
        <end position="251"/>
    </location>
</feature>
<accession>A0ABR1GYC9</accession>
<feature type="region of interest" description="Disordered" evidence="1">
    <location>
        <begin position="223"/>
        <end position="251"/>
    </location>
</feature>
<keyword evidence="3" id="KW-1185">Reference proteome</keyword>
<sequence>MVRRYTSICFFHDLFPRLPSRDVGSRVRTSTEAPIPHFQLPTSERPFGIITAARTPYEKNPDRRFIPMPADPDSLFGKRSAPTQDPVPAQRTKRRRIIVNETITTEGFVQQHKAWLDVEPFPRISKLLPRIFRHITKESIRFLPGRYNDRLHRIVLDMGGVERGVQSEVPLGVVGREIAGIADRRWKIGHFMSCNGAVHGVELQRMSWQLEALLGAAQSSDESVLQTTDEMGTKEQKAKQALGQQNPESIR</sequence>
<name>A0ABR1GYC9_9HYPO</name>
<evidence type="ECO:0000313" key="3">
    <source>
        <dbReference type="Proteomes" id="UP001498476"/>
    </source>
</evidence>
<organism evidence="2 3">
    <name type="scientific">Neonectria punicea</name>
    <dbReference type="NCBI Taxonomy" id="979145"/>
    <lineage>
        <taxon>Eukaryota</taxon>
        <taxon>Fungi</taxon>
        <taxon>Dikarya</taxon>
        <taxon>Ascomycota</taxon>
        <taxon>Pezizomycotina</taxon>
        <taxon>Sordariomycetes</taxon>
        <taxon>Hypocreomycetidae</taxon>
        <taxon>Hypocreales</taxon>
        <taxon>Nectriaceae</taxon>
        <taxon>Neonectria</taxon>
    </lineage>
</organism>
<evidence type="ECO:0000256" key="1">
    <source>
        <dbReference type="SAM" id="MobiDB-lite"/>
    </source>
</evidence>
<dbReference type="Proteomes" id="UP001498476">
    <property type="component" value="Unassembled WGS sequence"/>
</dbReference>